<reference evidence="4" key="1">
    <citation type="journal article" date="2019" name="Int. J. Syst. Evol. Microbiol.">
        <title>The Global Catalogue of Microorganisms (GCM) 10K type strain sequencing project: providing services to taxonomists for standard genome sequencing and annotation.</title>
        <authorList>
            <consortium name="The Broad Institute Genomics Platform"/>
            <consortium name="The Broad Institute Genome Sequencing Center for Infectious Disease"/>
            <person name="Wu L."/>
            <person name="Ma J."/>
        </authorList>
    </citation>
    <scope>NUCLEOTIDE SEQUENCE [LARGE SCALE GENOMIC DNA]</scope>
    <source>
        <strain evidence="4">JCM 18081</strain>
    </source>
</reference>
<evidence type="ECO:0008006" key="5">
    <source>
        <dbReference type="Google" id="ProtNLM"/>
    </source>
</evidence>
<gene>
    <name evidence="3" type="ORF">GCM10023220_45800</name>
</gene>
<evidence type="ECO:0000256" key="1">
    <source>
        <dbReference type="SAM" id="MobiDB-lite"/>
    </source>
</evidence>
<evidence type="ECO:0000256" key="2">
    <source>
        <dbReference type="SAM" id="Phobius"/>
    </source>
</evidence>
<name>A0ABP9CG79_9ACTN</name>
<comment type="caution">
    <text evidence="3">The sequence shown here is derived from an EMBL/GenBank/DDBJ whole genome shotgun (WGS) entry which is preliminary data.</text>
</comment>
<accession>A0ABP9CG79</accession>
<feature type="transmembrane region" description="Helical" evidence="2">
    <location>
        <begin position="198"/>
        <end position="215"/>
    </location>
</feature>
<keyword evidence="2" id="KW-0472">Membrane</keyword>
<feature type="transmembrane region" description="Helical" evidence="2">
    <location>
        <begin position="137"/>
        <end position="162"/>
    </location>
</feature>
<keyword evidence="4" id="KW-1185">Reference proteome</keyword>
<feature type="compositionally biased region" description="Low complexity" evidence="1">
    <location>
        <begin position="30"/>
        <end position="67"/>
    </location>
</feature>
<feature type="transmembrane region" description="Helical" evidence="2">
    <location>
        <begin position="174"/>
        <end position="192"/>
    </location>
</feature>
<evidence type="ECO:0000313" key="3">
    <source>
        <dbReference type="EMBL" id="GAA4809808.1"/>
    </source>
</evidence>
<protein>
    <recommendedName>
        <fullName evidence="5">Integral membrane protein</fullName>
    </recommendedName>
</protein>
<evidence type="ECO:0000313" key="4">
    <source>
        <dbReference type="Proteomes" id="UP001501265"/>
    </source>
</evidence>
<sequence length="228" mass="23530">MSFGDPNNPYGPPQGQPGHDAPQGRPGHDAPQGQQPPGYGYPQGQQPGYGYPQQPAGQPGYGYPSAPPVQGYGGGGYPAPPAVMPGSVRAARVMLFVLGALQALGGIALMAASAWFADRFEDTISSDSSLSAEDVDTATSVGTGVIIGMGVLVLAFAVWAILTGVKIATGRGGARVSAIIYSSLVVLFSLLSLLTANVFALISLVLGILIIVFCANKNGSYWFNRPQY</sequence>
<feature type="transmembrane region" description="Helical" evidence="2">
    <location>
        <begin position="93"/>
        <end position="117"/>
    </location>
</feature>
<keyword evidence="2" id="KW-1133">Transmembrane helix</keyword>
<dbReference type="Proteomes" id="UP001501265">
    <property type="component" value="Unassembled WGS sequence"/>
</dbReference>
<keyword evidence="2" id="KW-0812">Transmembrane</keyword>
<proteinExistence type="predicted"/>
<organism evidence="3 4">
    <name type="scientific">Streptomyces ziwulingensis</name>
    <dbReference type="NCBI Taxonomy" id="1045501"/>
    <lineage>
        <taxon>Bacteria</taxon>
        <taxon>Bacillati</taxon>
        <taxon>Actinomycetota</taxon>
        <taxon>Actinomycetes</taxon>
        <taxon>Kitasatosporales</taxon>
        <taxon>Streptomycetaceae</taxon>
        <taxon>Streptomyces</taxon>
    </lineage>
</organism>
<dbReference type="RefSeq" id="WP_345621905.1">
    <property type="nucleotide sequence ID" value="NZ_BAABIG010000047.1"/>
</dbReference>
<dbReference type="EMBL" id="BAABIG010000047">
    <property type="protein sequence ID" value="GAA4809808.1"/>
    <property type="molecule type" value="Genomic_DNA"/>
</dbReference>
<feature type="region of interest" description="Disordered" evidence="1">
    <location>
        <begin position="1"/>
        <end position="67"/>
    </location>
</feature>